<sequence>MSEMPTGGAPVPWPDRPRGSGPEPYVPPPILVTVGDIACSATDVFTPNGTHTLARTTWIVTQQTTVNRRIPGYAIVCAILFFAVCFLGLLFLAIREEQMQGFMQVSVESADGFHHRTQVPVSTRGQVVDTEQRVNYIRGLVAALSV</sequence>
<evidence type="ECO:0000256" key="2">
    <source>
        <dbReference type="SAM" id="Phobius"/>
    </source>
</evidence>
<keyword evidence="2" id="KW-0472">Membrane</keyword>
<evidence type="ECO:0000256" key="1">
    <source>
        <dbReference type="SAM" id="MobiDB-lite"/>
    </source>
</evidence>
<dbReference type="AlphaFoldDB" id="A0A6G9Z5X7"/>
<evidence type="ECO:0000313" key="4">
    <source>
        <dbReference type="Proteomes" id="UP000500953"/>
    </source>
</evidence>
<feature type="transmembrane region" description="Helical" evidence="2">
    <location>
        <begin position="73"/>
        <end position="94"/>
    </location>
</feature>
<evidence type="ECO:0000313" key="3">
    <source>
        <dbReference type="EMBL" id="QIS20566.1"/>
    </source>
</evidence>
<keyword evidence="2" id="KW-1133">Transmembrane helix</keyword>
<protein>
    <submittedName>
        <fullName evidence="3">Uncharacterized protein</fullName>
    </submittedName>
</protein>
<organism evidence="3 4">
    <name type="scientific">Nocardia terpenica</name>
    <dbReference type="NCBI Taxonomy" id="455432"/>
    <lineage>
        <taxon>Bacteria</taxon>
        <taxon>Bacillati</taxon>
        <taxon>Actinomycetota</taxon>
        <taxon>Actinomycetes</taxon>
        <taxon>Mycobacteriales</taxon>
        <taxon>Nocardiaceae</taxon>
        <taxon>Nocardia</taxon>
    </lineage>
</organism>
<reference evidence="3 4" key="1">
    <citation type="journal article" date="2019" name="ACS Chem. Biol.">
        <title>Identification and Mobilization of a Cryptic Antibiotic Biosynthesis Gene Locus from a Human-Pathogenic Nocardia Isolate.</title>
        <authorList>
            <person name="Herisse M."/>
            <person name="Ishida K."/>
            <person name="Porter J.L."/>
            <person name="Howden B."/>
            <person name="Hertweck C."/>
            <person name="Stinear T.P."/>
            <person name="Pidot S.J."/>
        </authorList>
    </citation>
    <scope>NUCLEOTIDE SEQUENCE [LARGE SCALE GENOMIC DNA]</scope>
    <source>
        <strain evidence="3 4">AUSMDU00012715</strain>
    </source>
</reference>
<name>A0A6G9Z5X7_9NOCA</name>
<gene>
    <name evidence="3" type="ORF">F6W96_21975</name>
</gene>
<dbReference type="Proteomes" id="UP000500953">
    <property type="component" value="Chromosome"/>
</dbReference>
<proteinExistence type="predicted"/>
<keyword evidence="2" id="KW-0812">Transmembrane</keyword>
<dbReference type="EMBL" id="CP046173">
    <property type="protein sequence ID" value="QIS20566.1"/>
    <property type="molecule type" value="Genomic_DNA"/>
</dbReference>
<dbReference type="RefSeq" id="WP_167487905.1">
    <property type="nucleotide sequence ID" value="NZ_CP046173.1"/>
</dbReference>
<accession>A0A6G9Z5X7</accession>
<feature type="region of interest" description="Disordered" evidence="1">
    <location>
        <begin position="1"/>
        <end position="25"/>
    </location>
</feature>